<protein>
    <submittedName>
        <fullName evidence="2">Uncharacterized protein</fullName>
    </submittedName>
</protein>
<proteinExistence type="predicted"/>
<reference evidence="2 3" key="1">
    <citation type="submission" date="2021-06" db="EMBL/GenBank/DDBJ databases">
        <title>A haploid diamondback moth (Plutella xylostella L.) genome assembly resolves 31 chromosomes and identifies a diamide resistance mutation.</title>
        <authorList>
            <person name="Ward C.M."/>
            <person name="Perry K.D."/>
            <person name="Baker G."/>
            <person name="Powis K."/>
            <person name="Heckel D.G."/>
            <person name="Baxter S.W."/>
        </authorList>
    </citation>
    <scope>NUCLEOTIDE SEQUENCE [LARGE SCALE GENOMIC DNA]</scope>
    <source>
        <strain evidence="2 3">LV</strain>
        <tissue evidence="2">Single pupa</tissue>
    </source>
</reference>
<feature type="compositionally biased region" description="Basic and acidic residues" evidence="1">
    <location>
        <begin position="1"/>
        <end position="20"/>
    </location>
</feature>
<name>A0ABQ7PTH7_PLUXY</name>
<evidence type="ECO:0000313" key="2">
    <source>
        <dbReference type="EMBL" id="KAG7295789.1"/>
    </source>
</evidence>
<organism evidence="2 3">
    <name type="scientific">Plutella xylostella</name>
    <name type="common">Diamondback moth</name>
    <name type="synonym">Plutella maculipennis</name>
    <dbReference type="NCBI Taxonomy" id="51655"/>
    <lineage>
        <taxon>Eukaryota</taxon>
        <taxon>Metazoa</taxon>
        <taxon>Ecdysozoa</taxon>
        <taxon>Arthropoda</taxon>
        <taxon>Hexapoda</taxon>
        <taxon>Insecta</taxon>
        <taxon>Pterygota</taxon>
        <taxon>Neoptera</taxon>
        <taxon>Endopterygota</taxon>
        <taxon>Lepidoptera</taxon>
        <taxon>Glossata</taxon>
        <taxon>Ditrysia</taxon>
        <taxon>Yponomeutoidea</taxon>
        <taxon>Plutellidae</taxon>
        <taxon>Plutella</taxon>
    </lineage>
</organism>
<evidence type="ECO:0000313" key="3">
    <source>
        <dbReference type="Proteomes" id="UP000823941"/>
    </source>
</evidence>
<feature type="compositionally biased region" description="Polar residues" evidence="1">
    <location>
        <begin position="69"/>
        <end position="93"/>
    </location>
</feature>
<dbReference type="EMBL" id="JAHIBW010000029">
    <property type="protein sequence ID" value="KAG7295789.1"/>
    <property type="molecule type" value="Genomic_DNA"/>
</dbReference>
<keyword evidence="3" id="KW-1185">Reference proteome</keyword>
<accession>A0ABQ7PTH7</accession>
<sequence length="180" mass="18730">MYKVEGERGVISDNDIESRSALEAIPTNDIQINEAESRPSASQPLSASQPPSASEPPAASQASSAIQPTEASQPLTASQLPSASQPLSARQPLSATQSPTASQPPPAANQPAGVSSIAEPTSPAASASHRDSEGSPTGIWQDSQESISEDPSPSTHSDVGRTLRTRKPVSYRKFFSLSKL</sequence>
<feature type="compositionally biased region" description="Polar residues" evidence="1">
    <location>
        <begin position="134"/>
        <end position="157"/>
    </location>
</feature>
<feature type="region of interest" description="Disordered" evidence="1">
    <location>
        <begin position="1"/>
        <end position="168"/>
    </location>
</feature>
<dbReference type="Proteomes" id="UP000823941">
    <property type="component" value="Chromosome 29"/>
</dbReference>
<evidence type="ECO:0000256" key="1">
    <source>
        <dbReference type="SAM" id="MobiDB-lite"/>
    </source>
</evidence>
<gene>
    <name evidence="2" type="ORF">JYU34_020843</name>
</gene>
<feature type="compositionally biased region" description="Low complexity" evidence="1">
    <location>
        <begin position="38"/>
        <end position="68"/>
    </location>
</feature>
<comment type="caution">
    <text evidence="2">The sequence shown here is derived from an EMBL/GenBank/DDBJ whole genome shotgun (WGS) entry which is preliminary data.</text>
</comment>